<keyword evidence="1" id="KW-0695">RNA-directed DNA polymerase</keyword>
<comment type="caution">
    <text evidence="1">The sequence shown here is derived from an EMBL/GenBank/DDBJ whole genome shotgun (WGS) entry which is preliminary data.</text>
</comment>
<dbReference type="AlphaFoldDB" id="A0A834W5M5"/>
<keyword evidence="1" id="KW-0808">Transferase</keyword>
<organism evidence="1 2">
    <name type="scientific">Senna tora</name>
    <dbReference type="NCBI Taxonomy" id="362788"/>
    <lineage>
        <taxon>Eukaryota</taxon>
        <taxon>Viridiplantae</taxon>
        <taxon>Streptophyta</taxon>
        <taxon>Embryophyta</taxon>
        <taxon>Tracheophyta</taxon>
        <taxon>Spermatophyta</taxon>
        <taxon>Magnoliopsida</taxon>
        <taxon>eudicotyledons</taxon>
        <taxon>Gunneridae</taxon>
        <taxon>Pentapetalae</taxon>
        <taxon>rosids</taxon>
        <taxon>fabids</taxon>
        <taxon>Fabales</taxon>
        <taxon>Fabaceae</taxon>
        <taxon>Caesalpinioideae</taxon>
        <taxon>Cassia clade</taxon>
        <taxon>Senna</taxon>
    </lineage>
</organism>
<gene>
    <name evidence="1" type="ORF">G2W53_037408</name>
</gene>
<dbReference type="GO" id="GO:0003964">
    <property type="term" value="F:RNA-directed DNA polymerase activity"/>
    <property type="evidence" value="ECO:0007669"/>
    <property type="project" value="UniProtKB-KW"/>
</dbReference>
<evidence type="ECO:0000313" key="1">
    <source>
        <dbReference type="EMBL" id="KAF7810665.1"/>
    </source>
</evidence>
<proteinExistence type="predicted"/>
<sequence>MHTIQSRCDFRPVLKLEKGEVEWLGLHAYVQVLMRKQSRHKDLLVVLSSRLRFHRISSRVSPELMHALDPSNSSILWNINLAECKR</sequence>
<protein>
    <submittedName>
        <fullName evidence="1">Telomerase reverse transcriptase isoform X7</fullName>
    </submittedName>
</protein>
<dbReference type="Gene3D" id="1.10.357.90">
    <property type="match status" value="1"/>
</dbReference>
<evidence type="ECO:0000313" key="2">
    <source>
        <dbReference type="Proteomes" id="UP000634136"/>
    </source>
</evidence>
<dbReference type="EMBL" id="JAAIUW010000011">
    <property type="protein sequence ID" value="KAF7810665.1"/>
    <property type="molecule type" value="Genomic_DNA"/>
</dbReference>
<dbReference type="OrthoDB" id="289721at2759"/>
<name>A0A834W5M5_9FABA</name>
<keyword evidence="2" id="KW-1185">Reference proteome</keyword>
<keyword evidence="1" id="KW-0548">Nucleotidyltransferase</keyword>
<dbReference type="Proteomes" id="UP000634136">
    <property type="component" value="Unassembled WGS sequence"/>
</dbReference>
<accession>A0A834W5M5</accession>
<reference evidence="1" key="1">
    <citation type="submission" date="2020-09" db="EMBL/GenBank/DDBJ databases">
        <title>Genome-Enabled Discovery of Anthraquinone Biosynthesis in Senna tora.</title>
        <authorList>
            <person name="Kang S.-H."/>
            <person name="Pandey R.P."/>
            <person name="Lee C.-M."/>
            <person name="Sim J.-S."/>
            <person name="Jeong J.-T."/>
            <person name="Choi B.-S."/>
            <person name="Jung M."/>
            <person name="Ginzburg D."/>
            <person name="Zhao K."/>
            <person name="Won S.Y."/>
            <person name="Oh T.-J."/>
            <person name="Yu Y."/>
            <person name="Kim N.-H."/>
            <person name="Lee O.R."/>
            <person name="Lee T.-H."/>
            <person name="Bashyal P."/>
            <person name="Kim T.-S."/>
            <person name="Lee W.-H."/>
            <person name="Kawkins C."/>
            <person name="Kim C.-K."/>
            <person name="Kim J.S."/>
            <person name="Ahn B.O."/>
            <person name="Rhee S.Y."/>
            <person name="Sohng J.K."/>
        </authorList>
    </citation>
    <scope>NUCLEOTIDE SEQUENCE</scope>
    <source>
        <tissue evidence="1">Leaf</tissue>
    </source>
</reference>